<name>A0A7G5EGZ6_9BURK</name>
<dbReference type="KEGG" id="cpis:HS961_10775"/>
<gene>
    <name evidence="1" type="ORF">HS961_10775</name>
</gene>
<protein>
    <submittedName>
        <fullName evidence="1">Uncharacterized protein</fullName>
    </submittedName>
</protein>
<proteinExistence type="predicted"/>
<dbReference type="Proteomes" id="UP000515240">
    <property type="component" value="Chromosome"/>
</dbReference>
<evidence type="ECO:0000313" key="1">
    <source>
        <dbReference type="EMBL" id="QMV73271.1"/>
    </source>
</evidence>
<accession>A0A7G5EGZ6</accession>
<keyword evidence="2" id="KW-1185">Reference proteome</keyword>
<sequence>MSSLLLRIDPRLLKNPDLDLRTQLVDRLSERSNGYITEDGYDYEDDTDAMLIFLCTGGLPTASHLVVHVLEHEEILGNCLAGASTLGLSTTEDAEIASDYLVIYPRDKAGCPMG</sequence>
<organism evidence="1 2">
    <name type="scientific">Comamonas piscis</name>
    <dbReference type="NCBI Taxonomy" id="1562974"/>
    <lineage>
        <taxon>Bacteria</taxon>
        <taxon>Pseudomonadati</taxon>
        <taxon>Pseudomonadota</taxon>
        <taxon>Betaproteobacteria</taxon>
        <taxon>Burkholderiales</taxon>
        <taxon>Comamonadaceae</taxon>
        <taxon>Comamonas</taxon>
    </lineage>
</organism>
<reference evidence="1 2" key="1">
    <citation type="journal article" date="2020" name="G3 (Bethesda)">
        <title>CeMbio - The Caenorhabditis elegans Microbiome Resource.</title>
        <authorList>
            <person name="Dirksen P."/>
            <person name="Assie A."/>
            <person name="Zimmermann J."/>
            <person name="Zhang F."/>
            <person name="Tietje A.M."/>
            <person name="Marsh S.A."/>
            <person name="Felix M.A."/>
            <person name="Shapira M."/>
            <person name="Kaleta C."/>
            <person name="Schulenburg H."/>
            <person name="Samuel B."/>
        </authorList>
    </citation>
    <scope>NUCLEOTIDE SEQUENCE [LARGE SCALE GENOMIC DNA]</scope>
    <source>
        <strain evidence="1 2">BIGb0172</strain>
    </source>
</reference>
<dbReference type="EMBL" id="CP058554">
    <property type="protein sequence ID" value="QMV73271.1"/>
    <property type="molecule type" value="Genomic_DNA"/>
</dbReference>
<evidence type="ECO:0000313" key="2">
    <source>
        <dbReference type="Proteomes" id="UP000515240"/>
    </source>
</evidence>
<dbReference type="AlphaFoldDB" id="A0A7G5EGZ6"/>
<dbReference type="RefSeq" id="WP_182327795.1">
    <property type="nucleotide sequence ID" value="NZ_CP058554.1"/>
</dbReference>